<dbReference type="Proteomes" id="UP000240912">
    <property type="component" value="Unassembled WGS sequence"/>
</dbReference>
<dbReference type="CDD" id="cd11301">
    <property type="entry name" value="Fut1_Fut2_like"/>
    <property type="match status" value="1"/>
</dbReference>
<proteinExistence type="predicted"/>
<sequence length="277" mass="32912">MIGVKFNGRLGNQLFQFAFFCYLRSRAPGKIMFFVNPHHSRIGQYFDLGMYHNLTISSKIYSVFARTMGHVLPLKRNYIQNIQVPRHVDPVNGTLYTGFFQTDFYYEHTPARFKPTFKIKKKYTDQFDTLFGESFRNNRTIVVHIRRTDYLTYLKRDISLPITYFKAQLDSIENLDTYLVYFVSDDIDYVKKFFGEKPNFIFSYNNEIIDFQIILNADIKIISNSSFSWWAAYLSDKTTKIIAPKNWMGFRIGKEHPKKVMTKRFIWRDVIDTAQQD</sequence>
<dbReference type="EMBL" id="PYLS01000005">
    <property type="protein sequence ID" value="PST83376.1"/>
    <property type="molecule type" value="Genomic_DNA"/>
</dbReference>
<keyword evidence="2 3" id="KW-0808">Transferase</keyword>
<evidence type="ECO:0000313" key="4">
    <source>
        <dbReference type="Proteomes" id="UP000240912"/>
    </source>
</evidence>
<evidence type="ECO:0000313" key="3">
    <source>
        <dbReference type="EMBL" id="PST83376.1"/>
    </source>
</evidence>
<dbReference type="GO" id="GO:0005975">
    <property type="term" value="P:carbohydrate metabolic process"/>
    <property type="evidence" value="ECO:0007669"/>
    <property type="project" value="InterPro"/>
</dbReference>
<comment type="caution">
    <text evidence="3">The sequence shown here is derived from an EMBL/GenBank/DDBJ whole genome shotgun (WGS) entry which is preliminary data.</text>
</comment>
<gene>
    <name evidence="3" type="ORF">C7T94_12430</name>
</gene>
<dbReference type="RefSeq" id="WP_107215636.1">
    <property type="nucleotide sequence ID" value="NZ_KZ686269.1"/>
</dbReference>
<dbReference type="GO" id="GO:0016020">
    <property type="term" value="C:membrane"/>
    <property type="evidence" value="ECO:0007669"/>
    <property type="project" value="InterPro"/>
</dbReference>
<accession>A0A2T3HLS4</accession>
<dbReference type="InterPro" id="IPR002516">
    <property type="entry name" value="Glyco_trans_11"/>
</dbReference>
<dbReference type="AlphaFoldDB" id="A0A2T3HLS4"/>
<name>A0A2T3HLS4_9SPHI</name>
<dbReference type="GO" id="GO:0008107">
    <property type="term" value="F:galactoside 2-alpha-L-fucosyltransferase activity"/>
    <property type="evidence" value="ECO:0007669"/>
    <property type="project" value="InterPro"/>
</dbReference>
<protein>
    <submittedName>
        <fullName evidence="3">Alpha-1,2-fucosyltransferase</fullName>
    </submittedName>
</protein>
<evidence type="ECO:0000256" key="2">
    <source>
        <dbReference type="ARBA" id="ARBA00022679"/>
    </source>
</evidence>
<evidence type="ECO:0000256" key="1">
    <source>
        <dbReference type="ARBA" id="ARBA00022676"/>
    </source>
</evidence>
<organism evidence="3 4">
    <name type="scientific">Pedobacter yulinensis</name>
    <dbReference type="NCBI Taxonomy" id="2126353"/>
    <lineage>
        <taxon>Bacteria</taxon>
        <taxon>Pseudomonadati</taxon>
        <taxon>Bacteroidota</taxon>
        <taxon>Sphingobacteriia</taxon>
        <taxon>Sphingobacteriales</taxon>
        <taxon>Sphingobacteriaceae</taxon>
        <taxon>Pedobacter</taxon>
    </lineage>
</organism>
<dbReference type="PANTHER" id="PTHR11927:SF9">
    <property type="entry name" value="L-FUCOSYLTRANSFERASE"/>
    <property type="match status" value="1"/>
</dbReference>
<keyword evidence="1 3" id="KW-0328">Glycosyltransferase</keyword>
<dbReference type="Pfam" id="PF01531">
    <property type="entry name" value="Glyco_transf_11"/>
    <property type="match status" value="1"/>
</dbReference>
<dbReference type="Gene3D" id="3.40.50.11350">
    <property type="match status" value="1"/>
</dbReference>
<dbReference type="OrthoDB" id="9794601at2"/>
<reference evidence="3 4" key="1">
    <citation type="submission" date="2018-03" db="EMBL/GenBank/DDBJ databases">
        <authorList>
            <person name="Keele B.F."/>
        </authorList>
    </citation>
    <scope>NUCLEOTIDE SEQUENCE [LARGE SCALE GENOMIC DNA]</scope>
    <source>
        <strain evidence="3 4">YL28-9</strain>
    </source>
</reference>
<dbReference type="PANTHER" id="PTHR11927">
    <property type="entry name" value="GALACTOSIDE 2-L-FUCOSYLTRANSFERASE"/>
    <property type="match status" value="1"/>
</dbReference>
<keyword evidence="4" id="KW-1185">Reference proteome</keyword>